<name>A0A1I8ENP6_WUCBA</name>
<organism evidence="2">
    <name type="scientific">Wuchereria bancrofti</name>
    <dbReference type="NCBI Taxonomy" id="6293"/>
    <lineage>
        <taxon>Eukaryota</taxon>
        <taxon>Metazoa</taxon>
        <taxon>Ecdysozoa</taxon>
        <taxon>Nematoda</taxon>
        <taxon>Chromadorea</taxon>
        <taxon>Rhabditida</taxon>
        <taxon>Spirurina</taxon>
        <taxon>Spiruromorpha</taxon>
        <taxon>Filarioidea</taxon>
        <taxon>Onchocercidae</taxon>
        <taxon>Wuchereria</taxon>
    </lineage>
</organism>
<dbReference type="AlphaFoldDB" id="A0A1I8ENP6"/>
<reference evidence="2" key="1">
    <citation type="submission" date="2016-11" db="UniProtKB">
        <authorList>
            <consortium name="WormBaseParasite"/>
        </authorList>
    </citation>
    <scope>IDENTIFICATION</scope>
    <source>
        <strain evidence="2">pt0022</strain>
    </source>
</reference>
<evidence type="ECO:0000313" key="2">
    <source>
        <dbReference type="WBParaSite" id="maker-PairedContig_3594-snap-gene-1.16-mRNA-1"/>
    </source>
</evidence>
<keyword evidence="1" id="KW-0812">Transmembrane</keyword>
<accession>A0A1I8ENP6</accession>
<sequence length="294" mass="32193">MTARSKQLRMHFANYIDYYKIAVPKFILYIFLTIDLITYLTEISEDKRTHRVKRQCGCCSCYGSGTSCACPSSCPCAPGANNNYATGYNNIGYGSNGINFNTGYGGYGFGYNSGYPYSIYGQYNPYSYGTNYNMGNGCSLTGTGLSTGCGTTNIFPYNFGNGYGNSFGTSNTGYYPQMTGCSTAFNTRCYCGSGYSPCNNGALCCKNGSNVRVQILSLKFVVGIFTSPVVRFFFIEPRRNTSAVASISYTNAAKVSETVKTNDQVAHIGWMLVIRIYQIVQIATVTHLVVERNK</sequence>
<protein>
    <submittedName>
        <fullName evidence="2">Uncharacterized protein</fullName>
    </submittedName>
</protein>
<evidence type="ECO:0000256" key="1">
    <source>
        <dbReference type="SAM" id="Phobius"/>
    </source>
</evidence>
<feature type="transmembrane region" description="Helical" evidence="1">
    <location>
        <begin position="21"/>
        <end position="41"/>
    </location>
</feature>
<keyword evidence="1" id="KW-0472">Membrane</keyword>
<dbReference type="WBParaSite" id="maker-PairedContig_3594-snap-gene-1.16-mRNA-1">
    <property type="protein sequence ID" value="maker-PairedContig_3594-snap-gene-1.16-mRNA-1"/>
    <property type="gene ID" value="maker-PairedContig_3594-snap-gene-1.16"/>
</dbReference>
<proteinExistence type="predicted"/>
<keyword evidence="1" id="KW-1133">Transmembrane helix</keyword>